<dbReference type="EMBL" id="VSSQ01002327">
    <property type="protein sequence ID" value="MPM14721.1"/>
    <property type="molecule type" value="Genomic_DNA"/>
</dbReference>
<evidence type="ECO:0000313" key="2">
    <source>
        <dbReference type="EMBL" id="MPM14721.1"/>
    </source>
</evidence>
<feature type="compositionally biased region" description="Basic and acidic residues" evidence="1">
    <location>
        <begin position="106"/>
        <end position="124"/>
    </location>
</feature>
<feature type="compositionally biased region" description="Basic and acidic residues" evidence="1">
    <location>
        <begin position="77"/>
        <end position="92"/>
    </location>
</feature>
<organism evidence="2">
    <name type="scientific">bioreactor metagenome</name>
    <dbReference type="NCBI Taxonomy" id="1076179"/>
    <lineage>
        <taxon>unclassified sequences</taxon>
        <taxon>metagenomes</taxon>
        <taxon>ecological metagenomes</taxon>
    </lineage>
</organism>
<reference evidence="2" key="1">
    <citation type="submission" date="2019-08" db="EMBL/GenBank/DDBJ databases">
        <authorList>
            <person name="Kucharzyk K."/>
            <person name="Murdoch R.W."/>
            <person name="Higgins S."/>
            <person name="Loffler F."/>
        </authorList>
    </citation>
    <scope>NUCLEOTIDE SEQUENCE</scope>
</reference>
<gene>
    <name evidence="2" type="ORF">SDC9_61085</name>
</gene>
<feature type="region of interest" description="Disordered" evidence="1">
    <location>
        <begin position="70"/>
        <end position="221"/>
    </location>
</feature>
<feature type="compositionally biased region" description="Basic and acidic residues" evidence="1">
    <location>
        <begin position="212"/>
        <end position="221"/>
    </location>
</feature>
<proteinExistence type="predicted"/>
<protein>
    <submittedName>
        <fullName evidence="2">Uncharacterized protein</fullName>
    </submittedName>
</protein>
<feature type="region of interest" description="Disordered" evidence="1">
    <location>
        <begin position="1"/>
        <end position="28"/>
    </location>
</feature>
<accession>A0A644XG36</accession>
<feature type="compositionally biased region" description="Basic and acidic residues" evidence="1">
    <location>
        <begin position="182"/>
        <end position="191"/>
    </location>
</feature>
<dbReference type="AlphaFoldDB" id="A0A644XG36"/>
<feature type="compositionally biased region" description="Basic and acidic residues" evidence="1">
    <location>
        <begin position="149"/>
        <end position="163"/>
    </location>
</feature>
<sequence length="221" mass="23870">MLRKKVGSGNRHLSAEDRYGLSSQQHPLPLHFDKHRASARGNLLGVHQRLSQFFPQEGASAQCAEPVIGSSFTPTADAKKREAKSNSQRDDGAVTMVPLASTSETGDERRNDDQRRQTEHEEIPRGGVEIVECLPKRAFQQQHAQRQVEAGHESSQHKTKGEVGGKGGQPDAGNEHPAQGESDGRAGKDAELQGTGLAYPGDQEDGPGNSVERLRPGKGET</sequence>
<comment type="caution">
    <text evidence="2">The sequence shown here is derived from an EMBL/GenBank/DDBJ whole genome shotgun (WGS) entry which is preliminary data.</text>
</comment>
<evidence type="ECO:0000256" key="1">
    <source>
        <dbReference type="SAM" id="MobiDB-lite"/>
    </source>
</evidence>
<name>A0A644XG36_9ZZZZ</name>